<protein>
    <submittedName>
        <fullName evidence="1">Uncharacterized protein</fullName>
    </submittedName>
</protein>
<sequence>MSDSNVSDLSLNVLITTKEQSELEILLNQMIKEELYKAHCHYEELQTTMNQLKKANHTDACDLGNQLNYLKRLVKAAGVNVDVRAMMRAHIDGWKGDPGEPQSEALQYIDDFVREDPASLPPRLLKRLEKLADLVREDADRTYEKGRENRKREMLEKW</sequence>
<proteinExistence type="predicted"/>
<evidence type="ECO:0000313" key="2">
    <source>
        <dbReference type="Proteomes" id="UP000799770"/>
    </source>
</evidence>
<keyword evidence="2" id="KW-1185">Reference proteome</keyword>
<dbReference type="AlphaFoldDB" id="A0A6A5Z0H9"/>
<organism evidence="1 2">
    <name type="scientific">Lophiotrema nucula</name>
    <dbReference type="NCBI Taxonomy" id="690887"/>
    <lineage>
        <taxon>Eukaryota</taxon>
        <taxon>Fungi</taxon>
        <taxon>Dikarya</taxon>
        <taxon>Ascomycota</taxon>
        <taxon>Pezizomycotina</taxon>
        <taxon>Dothideomycetes</taxon>
        <taxon>Pleosporomycetidae</taxon>
        <taxon>Pleosporales</taxon>
        <taxon>Lophiotremataceae</taxon>
        <taxon>Lophiotrema</taxon>
    </lineage>
</organism>
<reference evidence="1" key="1">
    <citation type="journal article" date="2020" name="Stud. Mycol.">
        <title>101 Dothideomycetes genomes: a test case for predicting lifestyles and emergence of pathogens.</title>
        <authorList>
            <person name="Haridas S."/>
            <person name="Albert R."/>
            <person name="Binder M."/>
            <person name="Bloem J."/>
            <person name="Labutti K."/>
            <person name="Salamov A."/>
            <person name="Andreopoulos B."/>
            <person name="Baker S."/>
            <person name="Barry K."/>
            <person name="Bills G."/>
            <person name="Bluhm B."/>
            <person name="Cannon C."/>
            <person name="Castanera R."/>
            <person name="Culley D."/>
            <person name="Daum C."/>
            <person name="Ezra D."/>
            <person name="Gonzalez J."/>
            <person name="Henrissat B."/>
            <person name="Kuo A."/>
            <person name="Liang C."/>
            <person name="Lipzen A."/>
            <person name="Lutzoni F."/>
            <person name="Magnuson J."/>
            <person name="Mondo S."/>
            <person name="Nolan M."/>
            <person name="Ohm R."/>
            <person name="Pangilinan J."/>
            <person name="Park H.-J."/>
            <person name="Ramirez L."/>
            <person name="Alfaro M."/>
            <person name="Sun H."/>
            <person name="Tritt A."/>
            <person name="Yoshinaga Y."/>
            <person name="Zwiers L.-H."/>
            <person name="Turgeon B."/>
            <person name="Goodwin S."/>
            <person name="Spatafora J."/>
            <person name="Crous P."/>
            <person name="Grigoriev I."/>
        </authorList>
    </citation>
    <scope>NUCLEOTIDE SEQUENCE</scope>
    <source>
        <strain evidence="1">CBS 627.86</strain>
    </source>
</reference>
<accession>A0A6A5Z0H9</accession>
<evidence type="ECO:0000313" key="1">
    <source>
        <dbReference type="EMBL" id="KAF2111841.1"/>
    </source>
</evidence>
<dbReference type="Proteomes" id="UP000799770">
    <property type="component" value="Unassembled WGS sequence"/>
</dbReference>
<dbReference type="EMBL" id="ML977333">
    <property type="protein sequence ID" value="KAF2111841.1"/>
    <property type="molecule type" value="Genomic_DNA"/>
</dbReference>
<gene>
    <name evidence="1" type="ORF">BDV96DRAFT_649812</name>
</gene>
<name>A0A6A5Z0H9_9PLEO</name>